<keyword evidence="3" id="KW-1185">Reference proteome</keyword>
<organism evidence="2 3">
    <name type="scientific">Mycobacterium phage Marshawn</name>
    <dbReference type="NCBI Taxonomy" id="2652423"/>
    <lineage>
        <taxon>Viruses</taxon>
        <taxon>Duplodnaviria</taxon>
        <taxon>Heunggongvirae</taxon>
        <taxon>Uroviricota</taxon>
        <taxon>Caudoviricetes</taxon>
        <taxon>Weiservirinae</taxon>
        <taxon>Anayavirus</taxon>
        <taxon>Anayavirus marshawn</taxon>
    </lineage>
</organism>
<protein>
    <submittedName>
        <fullName evidence="2">Uncharacterized protein</fullName>
    </submittedName>
</protein>
<sequence length="89" mass="9571">MSDTAPEAPAQQAPAQDDAQQARADRLAAEAAAREARADRLALLGKGTEQAHEPTQYVALDEAEANRKPARREPDEAAGQPAAYEPYSW</sequence>
<name>A0A5P8D881_9CAUD</name>
<dbReference type="Proteomes" id="UP000325974">
    <property type="component" value="Segment"/>
</dbReference>
<dbReference type="KEGG" id="vg:60325063"/>
<dbReference type="GeneID" id="60325063"/>
<feature type="region of interest" description="Disordered" evidence="1">
    <location>
        <begin position="1"/>
        <end position="31"/>
    </location>
</feature>
<gene>
    <name evidence="2" type="primary">95</name>
    <name evidence="2" type="ORF">SEA_MARSHAWN_95</name>
</gene>
<reference evidence="2 3" key="1">
    <citation type="submission" date="2019-08" db="EMBL/GenBank/DDBJ databases">
        <authorList>
            <person name="Tisher V."/>
            <person name="Wilcox J."/>
            <person name="Boggs D."/>
            <person name="Byrne M."/>
            <person name="Copriviza J."/>
            <person name="deSilva C."/>
            <person name="Devereaux C."/>
            <person name="Hart C."/>
            <person name="Holyfield W."/>
            <person name="Sciammas C."/>
            <person name="Splaine-Duchscherer K."/>
            <person name="Bonilla C."/>
            <person name="Ettinger A.-S.H."/>
            <person name="Ettinger W.F."/>
            <person name="Haydock J."/>
            <person name="Anders K.R."/>
            <person name="Garlena R.A."/>
            <person name="Russell D.A."/>
            <person name="Pope W.H."/>
            <person name="Jacobs-Sera D."/>
            <person name="Hatfull G.F."/>
        </authorList>
    </citation>
    <scope>NUCLEOTIDE SEQUENCE [LARGE SCALE GENOMIC DNA]</scope>
</reference>
<accession>A0A5P8D881</accession>
<feature type="region of interest" description="Disordered" evidence="1">
    <location>
        <begin position="43"/>
        <end position="89"/>
    </location>
</feature>
<dbReference type="EMBL" id="MN284895">
    <property type="protein sequence ID" value="QFP94881.1"/>
    <property type="molecule type" value="Genomic_DNA"/>
</dbReference>
<evidence type="ECO:0000313" key="2">
    <source>
        <dbReference type="EMBL" id="QFP94881.1"/>
    </source>
</evidence>
<proteinExistence type="predicted"/>
<evidence type="ECO:0000256" key="1">
    <source>
        <dbReference type="SAM" id="MobiDB-lite"/>
    </source>
</evidence>
<evidence type="ECO:0000313" key="3">
    <source>
        <dbReference type="Proteomes" id="UP000325974"/>
    </source>
</evidence>
<dbReference type="RefSeq" id="YP_009953588.1">
    <property type="nucleotide sequence ID" value="NC_051623.1"/>
</dbReference>
<feature type="compositionally biased region" description="Low complexity" evidence="1">
    <location>
        <begin position="1"/>
        <end position="22"/>
    </location>
</feature>
<feature type="compositionally biased region" description="Basic and acidic residues" evidence="1">
    <location>
        <begin position="64"/>
        <end position="75"/>
    </location>
</feature>